<dbReference type="Proteomes" id="UP000315783">
    <property type="component" value="Unassembled WGS sequence"/>
</dbReference>
<proteinExistence type="predicted"/>
<dbReference type="AlphaFoldDB" id="A0A545VCE7"/>
<reference evidence="1 2" key="1">
    <citation type="journal article" date="2019" name="Appl. Microbiol. Biotechnol.">
        <title>Genome sequence of Isaria javanica and comparative genome analysis insights into family S53 peptidase evolution in fungal entomopathogens.</title>
        <authorList>
            <person name="Lin R."/>
            <person name="Zhang X."/>
            <person name="Xin B."/>
            <person name="Zou M."/>
            <person name="Gao Y."/>
            <person name="Qin F."/>
            <person name="Hu Q."/>
            <person name="Xie B."/>
            <person name="Cheng X."/>
        </authorList>
    </citation>
    <scope>NUCLEOTIDE SEQUENCE [LARGE SCALE GENOMIC DNA]</scope>
    <source>
        <strain evidence="1 2">IJ1G</strain>
    </source>
</reference>
<evidence type="ECO:0000313" key="1">
    <source>
        <dbReference type="EMBL" id="TQV99383.1"/>
    </source>
</evidence>
<keyword evidence="2" id="KW-1185">Reference proteome</keyword>
<sequence length="305" mass="35261">MEFFTLSCVTIRPGRRNIAMFDRIFQWNLERRRCLLHINIDIYLPTVRLHLSESCYGTEAQRTMLSMMIMDLGVASGCHHTQFQEQLTQDNIIMTRLFTELFGRLATWQRQTVAQGLTLQLIADTPTYWQLMAEKIAKLRPSLTHGIEGPPRTSEFREVPVPAAKMEYTLQLARRNFDTLLQFNFQRSPFEQQGLASVSIIRCLFFRKNTTRTLSPYTLYHIMATTNVEMVSCDGLQPYQVAVYRDSKMLQVGWSASTGTVIEMNREWTLDLNRPTAMEPDGPVWISAAKSMIDFVDGCRSTTWF</sequence>
<protein>
    <submittedName>
        <fullName evidence="1">Uncharacterized protein</fullName>
    </submittedName>
</protein>
<comment type="caution">
    <text evidence="1">The sequence shown here is derived from an EMBL/GenBank/DDBJ whole genome shotgun (WGS) entry which is preliminary data.</text>
</comment>
<dbReference type="EMBL" id="SPUK01000002">
    <property type="protein sequence ID" value="TQV99383.1"/>
    <property type="molecule type" value="Genomic_DNA"/>
</dbReference>
<dbReference type="OrthoDB" id="5151755at2759"/>
<accession>A0A545VCE7</accession>
<organism evidence="1 2">
    <name type="scientific">Cordyceps javanica</name>
    <dbReference type="NCBI Taxonomy" id="43265"/>
    <lineage>
        <taxon>Eukaryota</taxon>
        <taxon>Fungi</taxon>
        <taxon>Dikarya</taxon>
        <taxon>Ascomycota</taxon>
        <taxon>Pezizomycotina</taxon>
        <taxon>Sordariomycetes</taxon>
        <taxon>Hypocreomycetidae</taxon>
        <taxon>Hypocreales</taxon>
        <taxon>Cordycipitaceae</taxon>
        <taxon>Cordyceps</taxon>
    </lineage>
</organism>
<evidence type="ECO:0000313" key="2">
    <source>
        <dbReference type="Proteomes" id="UP000315783"/>
    </source>
</evidence>
<gene>
    <name evidence="1" type="ORF">IF1G_01598</name>
</gene>
<name>A0A545VCE7_9HYPO</name>